<dbReference type="Proteomes" id="UP000886595">
    <property type="component" value="Unassembled WGS sequence"/>
</dbReference>
<sequence length="83" mass="9448">MKKIISPTTMKLAGINRLLLTRIARFDVVGLNHPWEALREAVVDIGGESGDEFVEGVRVDWWLGLSALLVGDGESRWRKRWCR</sequence>
<protein>
    <submittedName>
        <fullName evidence="1">Uncharacterized protein</fullName>
    </submittedName>
</protein>
<reference evidence="1 2" key="1">
    <citation type="submission" date="2020-02" db="EMBL/GenBank/DDBJ databases">
        <authorList>
            <person name="Ma Q."/>
            <person name="Huang Y."/>
            <person name="Song X."/>
            <person name="Pei D."/>
        </authorList>
    </citation>
    <scope>NUCLEOTIDE SEQUENCE [LARGE SCALE GENOMIC DNA]</scope>
    <source>
        <strain evidence="1">Sxm20200214</strain>
        <tissue evidence="1">Leaf</tissue>
    </source>
</reference>
<evidence type="ECO:0000313" key="1">
    <source>
        <dbReference type="EMBL" id="KAG2327898.1"/>
    </source>
</evidence>
<keyword evidence="2" id="KW-1185">Reference proteome</keyword>
<proteinExistence type="predicted"/>
<organism evidence="1 2">
    <name type="scientific">Brassica carinata</name>
    <name type="common">Ethiopian mustard</name>
    <name type="synonym">Abyssinian cabbage</name>
    <dbReference type="NCBI Taxonomy" id="52824"/>
    <lineage>
        <taxon>Eukaryota</taxon>
        <taxon>Viridiplantae</taxon>
        <taxon>Streptophyta</taxon>
        <taxon>Embryophyta</taxon>
        <taxon>Tracheophyta</taxon>
        <taxon>Spermatophyta</taxon>
        <taxon>Magnoliopsida</taxon>
        <taxon>eudicotyledons</taxon>
        <taxon>Gunneridae</taxon>
        <taxon>Pentapetalae</taxon>
        <taxon>rosids</taxon>
        <taxon>malvids</taxon>
        <taxon>Brassicales</taxon>
        <taxon>Brassicaceae</taxon>
        <taxon>Brassiceae</taxon>
        <taxon>Brassica</taxon>
    </lineage>
</organism>
<dbReference type="AlphaFoldDB" id="A0A8X7WGE5"/>
<gene>
    <name evidence="1" type="ORF">Bca52824_010626</name>
</gene>
<comment type="caution">
    <text evidence="1">The sequence shown here is derived from an EMBL/GenBank/DDBJ whole genome shotgun (WGS) entry which is preliminary data.</text>
</comment>
<evidence type="ECO:0000313" key="2">
    <source>
        <dbReference type="Proteomes" id="UP000886595"/>
    </source>
</evidence>
<dbReference type="EMBL" id="JAAMPC010000002">
    <property type="protein sequence ID" value="KAG2327898.1"/>
    <property type="molecule type" value="Genomic_DNA"/>
</dbReference>
<accession>A0A8X7WGE5</accession>
<name>A0A8X7WGE5_BRACI</name>